<name>A0A9X0D3F3_9CNID</name>
<keyword evidence="2" id="KW-0805">Transcription regulation</keyword>
<comment type="subcellular location">
    <subcellularLocation>
        <location evidence="1">Nucleus</location>
    </subcellularLocation>
</comment>
<evidence type="ECO:0000259" key="8">
    <source>
        <dbReference type="PROSITE" id="PS50118"/>
    </source>
</evidence>
<evidence type="ECO:0000256" key="6">
    <source>
        <dbReference type="PROSITE-ProRule" id="PRU00267"/>
    </source>
</evidence>
<keyword evidence="5 6" id="KW-0539">Nucleus</keyword>
<feature type="compositionally biased region" description="Polar residues" evidence="7">
    <location>
        <begin position="1"/>
        <end position="11"/>
    </location>
</feature>
<feature type="compositionally biased region" description="Low complexity" evidence="7">
    <location>
        <begin position="12"/>
        <end position="23"/>
    </location>
</feature>
<dbReference type="InterPro" id="IPR036910">
    <property type="entry name" value="HMG_box_dom_sf"/>
</dbReference>
<keyword evidence="10" id="KW-1185">Reference proteome</keyword>
<proteinExistence type="predicted"/>
<keyword evidence="3 6" id="KW-0238">DNA-binding</keyword>
<reference evidence="9" key="1">
    <citation type="submission" date="2023-01" db="EMBL/GenBank/DDBJ databases">
        <title>Genome assembly of the deep-sea coral Lophelia pertusa.</title>
        <authorList>
            <person name="Herrera S."/>
            <person name="Cordes E."/>
        </authorList>
    </citation>
    <scope>NUCLEOTIDE SEQUENCE</scope>
    <source>
        <strain evidence="9">USNM1676648</strain>
        <tissue evidence="9">Polyp</tissue>
    </source>
</reference>
<dbReference type="OrthoDB" id="6247875at2759"/>
<dbReference type="CDD" id="cd22028">
    <property type="entry name" value="HMG-box_SoxA_SoxB_SoxG"/>
    <property type="match status" value="1"/>
</dbReference>
<keyword evidence="4" id="KW-0804">Transcription</keyword>
<dbReference type="Pfam" id="PF00505">
    <property type="entry name" value="HMG_box"/>
    <property type="match status" value="1"/>
</dbReference>
<organism evidence="9 10">
    <name type="scientific">Desmophyllum pertusum</name>
    <dbReference type="NCBI Taxonomy" id="174260"/>
    <lineage>
        <taxon>Eukaryota</taxon>
        <taxon>Metazoa</taxon>
        <taxon>Cnidaria</taxon>
        <taxon>Anthozoa</taxon>
        <taxon>Hexacorallia</taxon>
        <taxon>Scleractinia</taxon>
        <taxon>Caryophylliina</taxon>
        <taxon>Caryophylliidae</taxon>
        <taxon>Desmophyllum</taxon>
    </lineage>
</organism>
<dbReference type="GO" id="GO:0030154">
    <property type="term" value="P:cell differentiation"/>
    <property type="evidence" value="ECO:0007669"/>
    <property type="project" value="TreeGrafter"/>
</dbReference>
<dbReference type="InterPro" id="IPR050140">
    <property type="entry name" value="SRY-related_HMG-box_TF-like"/>
</dbReference>
<evidence type="ECO:0000256" key="1">
    <source>
        <dbReference type="ARBA" id="ARBA00004123"/>
    </source>
</evidence>
<dbReference type="PANTHER" id="PTHR10270">
    <property type="entry name" value="SOX TRANSCRIPTION FACTOR"/>
    <property type="match status" value="1"/>
</dbReference>
<dbReference type="GO" id="GO:0005634">
    <property type="term" value="C:nucleus"/>
    <property type="evidence" value="ECO:0007669"/>
    <property type="project" value="UniProtKB-SubCell"/>
</dbReference>
<dbReference type="Gene3D" id="1.10.30.10">
    <property type="entry name" value="High mobility group box domain"/>
    <property type="match status" value="1"/>
</dbReference>
<protein>
    <recommendedName>
        <fullName evidence="8">HMG box domain-containing protein</fullName>
    </recommendedName>
</protein>
<evidence type="ECO:0000313" key="9">
    <source>
        <dbReference type="EMBL" id="KAJ7384283.1"/>
    </source>
</evidence>
<dbReference type="AlphaFoldDB" id="A0A9X0D3F3"/>
<dbReference type="PANTHER" id="PTHR10270:SF324">
    <property type="entry name" value="SOX DOMAIN-CONTAINING PROTEIN DICHAETE-RELATED"/>
    <property type="match status" value="1"/>
</dbReference>
<gene>
    <name evidence="9" type="ORF">OS493_022917</name>
</gene>
<dbReference type="InterPro" id="IPR022097">
    <property type="entry name" value="SOX_fam"/>
</dbReference>
<evidence type="ECO:0000256" key="4">
    <source>
        <dbReference type="ARBA" id="ARBA00023163"/>
    </source>
</evidence>
<dbReference type="PROSITE" id="PS50118">
    <property type="entry name" value="HMG_BOX_2"/>
    <property type="match status" value="1"/>
</dbReference>
<feature type="DNA-binding region" description="HMG box" evidence="6">
    <location>
        <begin position="30"/>
        <end position="98"/>
    </location>
</feature>
<evidence type="ECO:0000256" key="2">
    <source>
        <dbReference type="ARBA" id="ARBA00023015"/>
    </source>
</evidence>
<dbReference type="SUPFAM" id="SSF47095">
    <property type="entry name" value="HMG-box"/>
    <property type="match status" value="1"/>
</dbReference>
<dbReference type="GO" id="GO:0000978">
    <property type="term" value="F:RNA polymerase II cis-regulatory region sequence-specific DNA binding"/>
    <property type="evidence" value="ECO:0007669"/>
    <property type="project" value="TreeGrafter"/>
</dbReference>
<sequence>MSTTTILTPSPNTGSNTNGESNGKCSPDRVKRPMNAFMVWSRERRRRMAQENPKMHNSEISKRLGAEWKLLSDAEKRPYVDEAKRLRAVHMKDHPDYKYRPRRKSKTLLKKDNKYTLSMLGAQGGPPVQRSVAQSPAEHFAQMNGFTYGPITAYSQMNVNDPYNTMYGGHPLSPHTPTQLQASNGMHHSGYTSMGGGQIYPAVSSQGQVYTMNGTQSMSNSISPLYSQPSNQVMLANIKQEMPSPGSQSGRARSCTDQLGDMINTYLPGDGSSLAASAAAAANHHHQVAGSHVPQNRYSQWQESSSVGNSHPVHSGVTAASITNVSGVSGTMPLTHLP</sequence>
<dbReference type="InterPro" id="IPR009071">
    <property type="entry name" value="HMG_box_dom"/>
</dbReference>
<dbReference type="GO" id="GO:0001228">
    <property type="term" value="F:DNA-binding transcription activator activity, RNA polymerase II-specific"/>
    <property type="evidence" value="ECO:0007669"/>
    <property type="project" value="TreeGrafter"/>
</dbReference>
<dbReference type="EMBL" id="MU825889">
    <property type="protein sequence ID" value="KAJ7384283.1"/>
    <property type="molecule type" value="Genomic_DNA"/>
</dbReference>
<dbReference type="Proteomes" id="UP001163046">
    <property type="component" value="Unassembled WGS sequence"/>
</dbReference>
<evidence type="ECO:0000256" key="3">
    <source>
        <dbReference type="ARBA" id="ARBA00023125"/>
    </source>
</evidence>
<dbReference type="SMART" id="SM00398">
    <property type="entry name" value="HMG"/>
    <property type="match status" value="1"/>
</dbReference>
<evidence type="ECO:0000313" key="10">
    <source>
        <dbReference type="Proteomes" id="UP001163046"/>
    </source>
</evidence>
<evidence type="ECO:0000256" key="7">
    <source>
        <dbReference type="SAM" id="MobiDB-lite"/>
    </source>
</evidence>
<dbReference type="Pfam" id="PF12336">
    <property type="entry name" value="SOXp"/>
    <property type="match status" value="1"/>
</dbReference>
<accession>A0A9X0D3F3</accession>
<evidence type="ECO:0000256" key="5">
    <source>
        <dbReference type="ARBA" id="ARBA00023242"/>
    </source>
</evidence>
<dbReference type="FunFam" id="1.10.30.10:FF:000002">
    <property type="entry name" value="transcription factor Sox-2"/>
    <property type="match status" value="1"/>
</dbReference>
<comment type="caution">
    <text evidence="9">The sequence shown here is derived from an EMBL/GenBank/DDBJ whole genome shotgun (WGS) entry which is preliminary data.</text>
</comment>
<feature type="region of interest" description="Disordered" evidence="7">
    <location>
        <begin position="1"/>
        <end position="32"/>
    </location>
</feature>
<feature type="domain" description="HMG box" evidence="8">
    <location>
        <begin position="30"/>
        <end position="98"/>
    </location>
</feature>